<proteinExistence type="predicted"/>
<organism evidence="1">
    <name type="scientific">Anguilla anguilla</name>
    <name type="common">European freshwater eel</name>
    <name type="synonym">Muraena anguilla</name>
    <dbReference type="NCBI Taxonomy" id="7936"/>
    <lineage>
        <taxon>Eukaryota</taxon>
        <taxon>Metazoa</taxon>
        <taxon>Chordata</taxon>
        <taxon>Craniata</taxon>
        <taxon>Vertebrata</taxon>
        <taxon>Euteleostomi</taxon>
        <taxon>Actinopterygii</taxon>
        <taxon>Neopterygii</taxon>
        <taxon>Teleostei</taxon>
        <taxon>Anguilliformes</taxon>
        <taxon>Anguillidae</taxon>
        <taxon>Anguilla</taxon>
    </lineage>
</organism>
<reference evidence="1" key="2">
    <citation type="journal article" date="2015" name="Fish Shellfish Immunol.">
        <title>Early steps in the European eel (Anguilla anguilla)-Vibrio vulnificus interaction in the gills: Role of the RtxA13 toxin.</title>
        <authorList>
            <person name="Callol A."/>
            <person name="Pajuelo D."/>
            <person name="Ebbesson L."/>
            <person name="Teles M."/>
            <person name="MacKenzie S."/>
            <person name="Amaro C."/>
        </authorList>
    </citation>
    <scope>NUCLEOTIDE SEQUENCE</scope>
</reference>
<sequence length="14" mass="1657">MPDSFKRQTQCSTK</sequence>
<accession>A0A0E9VJY1</accession>
<protein>
    <submittedName>
        <fullName evidence="1">Uncharacterized protein</fullName>
    </submittedName>
</protein>
<name>A0A0E9VJY1_ANGAN</name>
<dbReference type="EMBL" id="GBXM01030133">
    <property type="protein sequence ID" value="JAH78444.1"/>
    <property type="molecule type" value="Transcribed_RNA"/>
</dbReference>
<evidence type="ECO:0000313" key="1">
    <source>
        <dbReference type="EMBL" id="JAH78444.1"/>
    </source>
</evidence>
<reference evidence="1" key="1">
    <citation type="submission" date="2014-11" db="EMBL/GenBank/DDBJ databases">
        <authorList>
            <person name="Amaro Gonzalez C."/>
        </authorList>
    </citation>
    <scope>NUCLEOTIDE SEQUENCE</scope>
</reference>